<organism evidence="2">
    <name type="scientific">marine sediment metagenome</name>
    <dbReference type="NCBI Taxonomy" id="412755"/>
    <lineage>
        <taxon>unclassified sequences</taxon>
        <taxon>metagenomes</taxon>
        <taxon>ecological metagenomes</taxon>
    </lineage>
</organism>
<feature type="non-terminal residue" evidence="2">
    <location>
        <position position="68"/>
    </location>
</feature>
<dbReference type="AlphaFoldDB" id="A0A0F9DAY1"/>
<feature type="compositionally biased region" description="Low complexity" evidence="1">
    <location>
        <begin position="33"/>
        <end position="51"/>
    </location>
</feature>
<dbReference type="EMBL" id="LAZR01042574">
    <property type="protein sequence ID" value="KKL09203.1"/>
    <property type="molecule type" value="Genomic_DNA"/>
</dbReference>
<accession>A0A0F9DAY1</accession>
<sequence>MPNTDEGAPADTSGGDTNQADQDGSSGDGTSGDGTQDDQTGLTLEQRVNQGVQGVVDQNRAYLQQGRY</sequence>
<comment type="caution">
    <text evidence="2">The sequence shown here is derived from an EMBL/GenBank/DDBJ whole genome shotgun (WGS) entry which is preliminary data.</text>
</comment>
<name>A0A0F9DAY1_9ZZZZ</name>
<gene>
    <name evidence="2" type="ORF">LCGC14_2568200</name>
</gene>
<reference evidence="2" key="1">
    <citation type="journal article" date="2015" name="Nature">
        <title>Complex archaea that bridge the gap between prokaryotes and eukaryotes.</title>
        <authorList>
            <person name="Spang A."/>
            <person name="Saw J.H."/>
            <person name="Jorgensen S.L."/>
            <person name="Zaremba-Niedzwiedzka K."/>
            <person name="Martijn J."/>
            <person name="Lind A.E."/>
            <person name="van Eijk R."/>
            <person name="Schleper C."/>
            <person name="Guy L."/>
            <person name="Ettema T.J."/>
        </authorList>
    </citation>
    <scope>NUCLEOTIDE SEQUENCE</scope>
</reference>
<protein>
    <submittedName>
        <fullName evidence="2">Uncharacterized protein</fullName>
    </submittedName>
</protein>
<evidence type="ECO:0000256" key="1">
    <source>
        <dbReference type="SAM" id="MobiDB-lite"/>
    </source>
</evidence>
<evidence type="ECO:0000313" key="2">
    <source>
        <dbReference type="EMBL" id="KKL09203.1"/>
    </source>
</evidence>
<feature type="region of interest" description="Disordered" evidence="1">
    <location>
        <begin position="1"/>
        <end position="51"/>
    </location>
</feature>
<proteinExistence type="predicted"/>